<dbReference type="InParanoid" id="A0A165R3B7"/>
<feature type="compositionally biased region" description="Polar residues" evidence="1">
    <location>
        <begin position="1"/>
        <end position="13"/>
    </location>
</feature>
<dbReference type="EMBL" id="KV425587">
    <property type="protein sequence ID" value="KZT23246.1"/>
    <property type="molecule type" value="Genomic_DNA"/>
</dbReference>
<protein>
    <submittedName>
        <fullName evidence="2">Uncharacterized protein</fullName>
    </submittedName>
</protein>
<evidence type="ECO:0000313" key="3">
    <source>
        <dbReference type="Proteomes" id="UP000076761"/>
    </source>
</evidence>
<organism evidence="2 3">
    <name type="scientific">Neolentinus lepideus HHB14362 ss-1</name>
    <dbReference type="NCBI Taxonomy" id="1314782"/>
    <lineage>
        <taxon>Eukaryota</taxon>
        <taxon>Fungi</taxon>
        <taxon>Dikarya</taxon>
        <taxon>Basidiomycota</taxon>
        <taxon>Agaricomycotina</taxon>
        <taxon>Agaricomycetes</taxon>
        <taxon>Gloeophyllales</taxon>
        <taxon>Gloeophyllaceae</taxon>
        <taxon>Neolentinus</taxon>
    </lineage>
</organism>
<reference evidence="2 3" key="1">
    <citation type="journal article" date="2016" name="Mol. Biol. Evol.">
        <title>Comparative Genomics of Early-Diverging Mushroom-Forming Fungi Provides Insights into the Origins of Lignocellulose Decay Capabilities.</title>
        <authorList>
            <person name="Nagy L.G."/>
            <person name="Riley R."/>
            <person name="Tritt A."/>
            <person name="Adam C."/>
            <person name="Daum C."/>
            <person name="Floudas D."/>
            <person name="Sun H."/>
            <person name="Yadav J.S."/>
            <person name="Pangilinan J."/>
            <person name="Larsson K.H."/>
            <person name="Matsuura K."/>
            <person name="Barry K."/>
            <person name="Labutti K."/>
            <person name="Kuo R."/>
            <person name="Ohm R.A."/>
            <person name="Bhattacharya S.S."/>
            <person name="Shirouzu T."/>
            <person name="Yoshinaga Y."/>
            <person name="Martin F.M."/>
            <person name="Grigoriev I.V."/>
            <person name="Hibbett D.S."/>
        </authorList>
    </citation>
    <scope>NUCLEOTIDE SEQUENCE [LARGE SCALE GENOMIC DNA]</scope>
    <source>
        <strain evidence="2 3">HHB14362 ss-1</strain>
    </source>
</reference>
<proteinExistence type="predicted"/>
<dbReference type="Proteomes" id="UP000076761">
    <property type="component" value="Unassembled WGS sequence"/>
</dbReference>
<feature type="region of interest" description="Disordered" evidence="1">
    <location>
        <begin position="1"/>
        <end position="24"/>
    </location>
</feature>
<evidence type="ECO:0000313" key="2">
    <source>
        <dbReference type="EMBL" id="KZT23246.1"/>
    </source>
</evidence>
<name>A0A165R3B7_9AGAM</name>
<keyword evidence="3" id="KW-1185">Reference proteome</keyword>
<sequence>MDTPNSTALTDNDMQGFPDAGNPLPAREAVRREARIVTCTQNELLRHLRQMHPFRAVVVALPVQGRSNQRRQRRKHLQRQNSLNALEGARASIKYQPTAAASSDVRELDINADSLQCKTYLPKRSRGKHGCVLSAGSTLVRGVGQANARVCVEIVVGRNVMVGIRSHQTRTACGREYRRTEWGRRVSLHPNTYSMSFATSYLIQICSQTRPE</sequence>
<evidence type="ECO:0000256" key="1">
    <source>
        <dbReference type="SAM" id="MobiDB-lite"/>
    </source>
</evidence>
<gene>
    <name evidence="2" type="ORF">NEOLEDRAFT_1136889</name>
</gene>
<accession>A0A165R3B7</accession>
<dbReference type="AlphaFoldDB" id="A0A165R3B7"/>